<feature type="compositionally biased region" description="Basic and acidic residues" evidence="1">
    <location>
        <begin position="51"/>
        <end position="63"/>
    </location>
</feature>
<dbReference type="VEuPathDB" id="TriTrypDB:TM35_000062110"/>
<gene>
    <name evidence="2" type="ORF">TM35_000062110</name>
</gene>
<protein>
    <submittedName>
        <fullName evidence="2">Uncharacterized protein</fullName>
    </submittedName>
</protein>
<dbReference type="EMBL" id="NBCO01000006">
    <property type="protein sequence ID" value="ORC91206.1"/>
    <property type="molecule type" value="Genomic_DNA"/>
</dbReference>
<organism evidence="2 3">
    <name type="scientific">Trypanosoma theileri</name>
    <dbReference type="NCBI Taxonomy" id="67003"/>
    <lineage>
        <taxon>Eukaryota</taxon>
        <taxon>Discoba</taxon>
        <taxon>Euglenozoa</taxon>
        <taxon>Kinetoplastea</taxon>
        <taxon>Metakinetoplastina</taxon>
        <taxon>Trypanosomatida</taxon>
        <taxon>Trypanosomatidae</taxon>
        <taxon>Trypanosoma</taxon>
    </lineage>
</organism>
<evidence type="ECO:0000313" key="3">
    <source>
        <dbReference type="Proteomes" id="UP000192257"/>
    </source>
</evidence>
<dbReference type="RefSeq" id="XP_028885272.1">
    <property type="nucleotide sequence ID" value="XM_029023248.1"/>
</dbReference>
<name>A0A1X0P2N5_9TRYP</name>
<comment type="caution">
    <text evidence="2">The sequence shown here is derived from an EMBL/GenBank/DDBJ whole genome shotgun (WGS) entry which is preliminary data.</text>
</comment>
<dbReference type="AlphaFoldDB" id="A0A1X0P2N5"/>
<keyword evidence="3" id="KW-1185">Reference proteome</keyword>
<feature type="region of interest" description="Disordered" evidence="1">
    <location>
        <begin position="1"/>
        <end position="110"/>
    </location>
</feature>
<reference evidence="2 3" key="1">
    <citation type="submission" date="2017-03" db="EMBL/GenBank/DDBJ databases">
        <title>An alternative strategy for trypanosome survival in the mammalian bloodstream revealed through genome and transcriptome analysis of the ubiquitous bovine parasite Trypanosoma (Megatrypanum) theileri.</title>
        <authorList>
            <person name="Kelly S."/>
            <person name="Ivens A."/>
            <person name="Mott A."/>
            <person name="O'Neill E."/>
            <person name="Emms D."/>
            <person name="Macleod O."/>
            <person name="Voorheis P."/>
            <person name="Matthews J."/>
            <person name="Matthews K."/>
            <person name="Carrington M."/>
        </authorList>
    </citation>
    <scope>NUCLEOTIDE SEQUENCE [LARGE SCALE GENOMIC DNA]</scope>
    <source>
        <strain evidence="2">Edinburgh</strain>
    </source>
</reference>
<sequence>MPRKQWSKLRSDAVTAAHNPTADVSYPKSELVQKASRTSGERYKVAVNRGISRDDNTQEKEHSLQSQQQEPNQQQEDHQVSSDDVLSTRKRIRIEKSVDSTQDSSSSAKPSVVFTQVESLQLTPPVKVKHRTMDTTTNTIIPASKDNSPAPAVAGNDGPMKLDNNISRTEAEVLQQHGPLTQLNSIYLSHGESSHDSSITTEEDPAEEKVEEMEDRLRRRREELLQISPGKLALYTRLAECGIDAIDRPFVTCAVKRAQTVVAEWASSFM</sequence>
<proteinExistence type="predicted"/>
<dbReference type="OrthoDB" id="251516at2759"/>
<feature type="compositionally biased region" description="Low complexity" evidence="1">
    <location>
        <begin position="65"/>
        <end position="74"/>
    </location>
</feature>
<evidence type="ECO:0000313" key="2">
    <source>
        <dbReference type="EMBL" id="ORC91206.1"/>
    </source>
</evidence>
<feature type="compositionally biased region" description="Low complexity" evidence="1">
    <location>
        <begin position="99"/>
        <end position="110"/>
    </location>
</feature>
<accession>A0A1X0P2N5</accession>
<dbReference type="Proteomes" id="UP000192257">
    <property type="component" value="Unassembled WGS sequence"/>
</dbReference>
<evidence type="ECO:0000256" key="1">
    <source>
        <dbReference type="SAM" id="MobiDB-lite"/>
    </source>
</evidence>
<dbReference type="GeneID" id="39983028"/>